<sequence>MAQSCSQLLIGNKKVTRKRKKFEYPDHPDRFDRCAQVLCREVLTGIHCYWEVECTGDNMDIGLAYKGLDRKGWGWECRLGNNDKSWSLRCSHSQYSVYHKNMKTDISAPYSPRIAVYLNRPAGSLSFYSISHTMTLLHTFSTSFTEPLYAAFALESLPLTGTLHHSLDVPTSTAPLWGQNEF</sequence>
<dbReference type="SMART" id="SM00449">
    <property type="entry name" value="SPRY"/>
    <property type="match status" value="1"/>
</dbReference>
<dbReference type="InterPro" id="IPR043136">
    <property type="entry name" value="B30.2/SPRY_sf"/>
</dbReference>
<dbReference type="InterPro" id="IPR013320">
    <property type="entry name" value="ConA-like_dom_sf"/>
</dbReference>
<dbReference type="PROSITE" id="PS50188">
    <property type="entry name" value="B302_SPRY"/>
    <property type="match status" value="1"/>
</dbReference>
<evidence type="ECO:0000259" key="4">
    <source>
        <dbReference type="PROSITE" id="PS50188"/>
    </source>
</evidence>
<feature type="domain" description="B30.2/SPRY" evidence="4">
    <location>
        <begin position="1"/>
        <end position="171"/>
    </location>
</feature>
<dbReference type="Gene3D" id="2.60.120.920">
    <property type="match status" value="1"/>
</dbReference>
<keyword evidence="1" id="KW-0479">Metal-binding</keyword>
<dbReference type="Pfam" id="PF13765">
    <property type="entry name" value="PRY"/>
    <property type="match status" value="1"/>
</dbReference>
<evidence type="ECO:0000256" key="3">
    <source>
        <dbReference type="ARBA" id="ARBA00022833"/>
    </source>
</evidence>
<organism evidence="5 6">
    <name type="scientific">Erpetoichthys calabaricus</name>
    <name type="common">Rope fish</name>
    <name type="synonym">Calamoichthys calabaricus</name>
    <dbReference type="NCBI Taxonomy" id="27687"/>
    <lineage>
        <taxon>Eukaryota</taxon>
        <taxon>Metazoa</taxon>
        <taxon>Chordata</taxon>
        <taxon>Craniata</taxon>
        <taxon>Vertebrata</taxon>
        <taxon>Euteleostomi</taxon>
        <taxon>Actinopterygii</taxon>
        <taxon>Polypteriformes</taxon>
        <taxon>Polypteridae</taxon>
        <taxon>Erpetoichthys</taxon>
    </lineage>
</organism>
<evidence type="ECO:0000313" key="6">
    <source>
        <dbReference type="Proteomes" id="UP000694620"/>
    </source>
</evidence>
<dbReference type="PANTHER" id="PTHR25465:SF14">
    <property type="entry name" value="E3 UBIQUITIN-PROTEIN LIGASE TRIM65"/>
    <property type="match status" value="1"/>
</dbReference>
<dbReference type="InterPro" id="IPR001870">
    <property type="entry name" value="B30.2/SPRY"/>
</dbReference>
<keyword evidence="3" id="KW-0862">Zinc</keyword>
<dbReference type="InterPro" id="IPR051051">
    <property type="entry name" value="E3_ubiq-ligase_TRIM/RNF"/>
</dbReference>
<reference evidence="5" key="1">
    <citation type="submission" date="2025-08" db="UniProtKB">
        <authorList>
            <consortium name="Ensembl"/>
        </authorList>
    </citation>
    <scope>IDENTIFICATION</scope>
</reference>
<evidence type="ECO:0000256" key="2">
    <source>
        <dbReference type="ARBA" id="ARBA00022771"/>
    </source>
</evidence>
<dbReference type="InterPro" id="IPR006574">
    <property type="entry name" value="PRY"/>
</dbReference>
<dbReference type="PANTHER" id="PTHR25465">
    <property type="entry name" value="B-BOX DOMAIN CONTAINING"/>
    <property type="match status" value="1"/>
</dbReference>
<reference evidence="5" key="2">
    <citation type="submission" date="2025-09" db="UniProtKB">
        <authorList>
            <consortium name="Ensembl"/>
        </authorList>
    </citation>
    <scope>IDENTIFICATION</scope>
</reference>
<keyword evidence="6" id="KW-1185">Reference proteome</keyword>
<dbReference type="PRINTS" id="PR01407">
    <property type="entry name" value="BUTYPHLNCDUF"/>
</dbReference>
<dbReference type="AlphaFoldDB" id="A0A8C4T668"/>
<dbReference type="Proteomes" id="UP000694620">
    <property type="component" value="Unassembled WGS sequence"/>
</dbReference>
<dbReference type="InterPro" id="IPR003879">
    <property type="entry name" value="Butyrophylin_SPRY"/>
</dbReference>
<dbReference type="CDD" id="cd16040">
    <property type="entry name" value="SPRY_PRY_SNTX"/>
    <property type="match status" value="1"/>
</dbReference>
<evidence type="ECO:0000256" key="1">
    <source>
        <dbReference type="ARBA" id="ARBA00022723"/>
    </source>
</evidence>
<protein>
    <recommendedName>
        <fullName evidence="4">B30.2/SPRY domain-containing protein</fullName>
    </recommendedName>
</protein>
<evidence type="ECO:0000313" key="5">
    <source>
        <dbReference type="Ensembl" id="ENSECRP00000026231.1"/>
    </source>
</evidence>
<dbReference type="GO" id="GO:0005737">
    <property type="term" value="C:cytoplasm"/>
    <property type="evidence" value="ECO:0007669"/>
    <property type="project" value="UniProtKB-ARBA"/>
</dbReference>
<dbReference type="GO" id="GO:0008270">
    <property type="term" value="F:zinc ion binding"/>
    <property type="evidence" value="ECO:0007669"/>
    <property type="project" value="UniProtKB-KW"/>
</dbReference>
<name>A0A8C4T668_ERPCA</name>
<accession>A0A8C4T668</accession>
<dbReference type="Pfam" id="PF00622">
    <property type="entry name" value="SPRY"/>
    <property type="match status" value="1"/>
</dbReference>
<dbReference type="InterPro" id="IPR003877">
    <property type="entry name" value="SPRY_dom"/>
</dbReference>
<dbReference type="SUPFAM" id="SSF49899">
    <property type="entry name" value="Concanavalin A-like lectins/glucanases"/>
    <property type="match status" value="1"/>
</dbReference>
<dbReference type="GeneTree" id="ENSGT00940000154395"/>
<proteinExistence type="predicted"/>
<keyword evidence="2" id="KW-0863">Zinc-finger</keyword>
<dbReference type="Ensembl" id="ENSECRT00000026776.1">
    <property type="protein sequence ID" value="ENSECRP00000026231.1"/>
    <property type="gene ID" value="ENSECRG00000017725.1"/>
</dbReference>